<sequence length="111" mass="12831">MGYKKIECFIRPEKFEEVIVGLEKVGIEGINVDKIYGYGSQKGEEKEVENYKQKKEYEVKFKEKVKLEIVTEESKVEKIIETIKTHAQTGKIGDGKIYITPVEESIKIRTT</sequence>
<dbReference type="InterPro" id="IPR015867">
    <property type="entry name" value="N-reg_PII/ATP_PRibTrfase_C"/>
</dbReference>
<accession>A0A2K1NWH0</accession>
<evidence type="ECO:0000313" key="2">
    <source>
        <dbReference type="Proteomes" id="UP000236434"/>
    </source>
</evidence>
<comment type="caution">
    <text evidence="1">The sequence shown here is derived from an EMBL/GenBank/DDBJ whole genome shotgun (WGS) entry which is preliminary data.</text>
</comment>
<dbReference type="InterPro" id="IPR011322">
    <property type="entry name" value="N-reg_PII-like_a/b"/>
</dbReference>
<name>A0A2K1NWH0_9BACT</name>
<dbReference type="SUPFAM" id="SSF54913">
    <property type="entry name" value="GlnB-like"/>
    <property type="match status" value="1"/>
</dbReference>
<gene>
    <name evidence="1" type="ORF">X929_08340</name>
</gene>
<dbReference type="Pfam" id="PF00543">
    <property type="entry name" value="P-II"/>
    <property type="match status" value="1"/>
</dbReference>
<dbReference type="PANTHER" id="PTHR30115:SF11">
    <property type="entry name" value="NITROGEN REGULATORY PROTEIN P-II HOMOLOG"/>
    <property type="match status" value="1"/>
</dbReference>
<dbReference type="GO" id="GO:0005829">
    <property type="term" value="C:cytosol"/>
    <property type="evidence" value="ECO:0007669"/>
    <property type="project" value="TreeGrafter"/>
</dbReference>
<dbReference type="PRINTS" id="PR00340">
    <property type="entry name" value="PIIGLNB"/>
</dbReference>
<dbReference type="GO" id="GO:0030234">
    <property type="term" value="F:enzyme regulator activity"/>
    <property type="evidence" value="ECO:0007669"/>
    <property type="project" value="InterPro"/>
</dbReference>
<evidence type="ECO:0000313" key="1">
    <source>
        <dbReference type="EMBL" id="PNR94891.1"/>
    </source>
</evidence>
<dbReference type="OrthoDB" id="9802729at2"/>
<dbReference type="RefSeq" id="WP_103067522.1">
    <property type="nucleotide sequence ID" value="NZ_AZRL01000022.1"/>
</dbReference>
<dbReference type="GO" id="GO:0006808">
    <property type="term" value="P:regulation of nitrogen utilization"/>
    <property type="evidence" value="ECO:0007669"/>
    <property type="project" value="InterPro"/>
</dbReference>
<dbReference type="PANTHER" id="PTHR30115">
    <property type="entry name" value="NITROGEN REGULATORY PROTEIN P-II"/>
    <property type="match status" value="1"/>
</dbReference>
<dbReference type="GO" id="GO:0005524">
    <property type="term" value="F:ATP binding"/>
    <property type="evidence" value="ECO:0007669"/>
    <property type="project" value="TreeGrafter"/>
</dbReference>
<dbReference type="Gene3D" id="3.30.70.120">
    <property type="match status" value="1"/>
</dbReference>
<dbReference type="SMART" id="SM00938">
    <property type="entry name" value="P-II"/>
    <property type="match status" value="1"/>
</dbReference>
<dbReference type="AlphaFoldDB" id="A0A2K1NWH0"/>
<proteinExistence type="predicted"/>
<organism evidence="1 2">
    <name type="scientific">Petrotoga olearia DSM 13574</name>
    <dbReference type="NCBI Taxonomy" id="1122955"/>
    <lineage>
        <taxon>Bacteria</taxon>
        <taxon>Thermotogati</taxon>
        <taxon>Thermotogota</taxon>
        <taxon>Thermotogae</taxon>
        <taxon>Petrotogales</taxon>
        <taxon>Petrotogaceae</taxon>
        <taxon>Petrotoga</taxon>
    </lineage>
</organism>
<dbReference type="Proteomes" id="UP000236434">
    <property type="component" value="Unassembled WGS sequence"/>
</dbReference>
<dbReference type="EMBL" id="AZRL01000022">
    <property type="protein sequence ID" value="PNR94891.1"/>
    <property type="molecule type" value="Genomic_DNA"/>
</dbReference>
<dbReference type="InterPro" id="IPR002187">
    <property type="entry name" value="N-reg_PII"/>
</dbReference>
<reference evidence="1 2" key="1">
    <citation type="submission" date="2013-12" db="EMBL/GenBank/DDBJ databases">
        <title>Comparative genomics of Petrotoga isolates.</title>
        <authorList>
            <person name="Nesbo C.L."/>
            <person name="Charchuk R."/>
            <person name="Chow K."/>
        </authorList>
    </citation>
    <scope>NUCLEOTIDE SEQUENCE [LARGE SCALE GENOMIC DNA]</scope>
    <source>
        <strain evidence="1 2">DSM 13574</strain>
    </source>
</reference>
<protein>
    <submittedName>
        <fullName evidence="1">Nitrogen regulatory protein P-II</fullName>
    </submittedName>
</protein>
<dbReference type="PROSITE" id="PS51343">
    <property type="entry name" value="PII_GLNB_DOM"/>
    <property type="match status" value="1"/>
</dbReference>